<dbReference type="CDD" id="cd00018">
    <property type="entry name" value="AP2"/>
    <property type="match status" value="1"/>
</dbReference>
<dbReference type="GO" id="GO:0005634">
    <property type="term" value="C:nucleus"/>
    <property type="evidence" value="ECO:0007669"/>
    <property type="project" value="UniProtKB-SubCell"/>
</dbReference>
<organism evidence="8 9">
    <name type="scientific">Acorus calamus</name>
    <name type="common">Sweet flag</name>
    <dbReference type="NCBI Taxonomy" id="4465"/>
    <lineage>
        <taxon>Eukaryota</taxon>
        <taxon>Viridiplantae</taxon>
        <taxon>Streptophyta</taxon>
        <taxon>Embryophyta</taxon>
        <taxon>Tracheophyta</taxon>
        <taxon>Spermatophyta</taxon>
        <taxon>Magnoliopsida</taxon>
        <taxon>Liliopsida</taxon>
        <taxon>Acoraceae</taxon>
        <taxon>Acorus</taxon>
    </lineage>
</organism>
<evidence type="ECO:0000256" key="6">
    <source>
        <dbReference type="SAM" id="MobiDB-lite"/>
    </source>
</evidence>
<dbReference type="AlphaFoldDB" id="A0AAV9CHD2"/>
<keyword evidence="9" id="KW-1185">Reference proteome</keyword>
<dbReference type="PANTHER" id="PTHR31677">
    <property type="entry name" value="AP2 DOMAIN CLASS TRANSCRIPTION FACTOR"/>
    <property type="match status" value="1"/>
</dbReference>
<sequence>MINDVEDENEDLKEMGGAEGREEPIQGLRGVRRRPRGKYGAEIRDPWKKRIRWLGTFDTAEAAAIAYDGAARELRGSKAKTNFGVDGVSFARKIEKQRCWMRKNNVIPDLNLPPPLDY</sequence>
<evidence type="ECO:0000313" key="8">
    <source>
        <dbReference type="EMBL" id="KAK1288340.1"/>
    </source>
</evidence>
<evidence type="ECO:0000259" key="7">
    <source>
        <dbReference type="PROSITE" id="PS51032"/>
    </source>
</evidence>
<dbReference type="GO" id="GO:0003700">
    <property type="term" value="F:DNA-binding transcription factor activity"/>
    <property type="evidence" value="ECO:0007669"/>
    <property type="project" value="InterPro"/>
</dbReference>
<proteinExistence type="predicted"/>
<comment type="subcellular location">
    <subcellularLocation>
        <location evidence="1">Nucleus</location>
    </subcellularLocation>
</comment>
<dbReference type="InterPro" id="IPR016177">
    <property type="entry name" value="DNA-bd_dom_sf"/>
</dbReference>
<evidence type="ECO:0000256" key="4">
    <source>
        <dbReference type="ARBA" id="ARBA00023163"/>
    </source>
</evidence>
<feature type="domain" description="AP2/ERF" evidence="7">
    <location>
        <begin position="27"/>
        <end position="84"/>
    </location>
</feature>
<dbReference type="InterPro" id="IPR036955">
    <property type="entry name" value="AP2/ERF_dom_sf"/>
</dbReference>
<evidence type="ECO:0000256" key="3">
    <source>
        <dbReference type="ARBA" id="ARBA00023125"/>
    </source>
</evidence>
<protein>
    <submittedName>
        <fullName evidence="8">Ethylene-responsive transcription factor 12</fullName>
    </submittedName>
</protein>
<evidence type="ECO:0000256" key="1">
    <source>
        <dbReference type="ARBA" id="ARBA00004123"/>
    </source>
</evidence>
<evidence type="ECO:0000256" key="5">
    <source>
        <dbReference type="ARBA" id="ARBA00023242"/>
    </source>
</evidence>
<dbReference type="Proteomes" id="UP001180020">
    <property type="component" value="Unassembled WGS sequence"/>
</dbReference>
<reference evidence="8" key="2">
    <citation type="submission" date="2023-06" db="EMBL/GenBank/DDBJ databases">
        <authorList>
            <person name="Ma L."/>
            <person name="Liu K.-W."/>
            <person name="Li Z."/>
            <person name="Hsiao Y.-Y."/>
            <person name="Qi Y."/>
            <person name="Fu T."/>
            <person name="Tang G."/>
            <person name="Zhang D."/>
            <person name="Sun W.-H."/>
            <person name="Liu D.-K."/>
            <person name="Li Y."/>
            <person name="Chen G.-Z."/>
            <person name="Liu X.-D."/>
            <person name="Liao X.-Y."/>
            <person name="Jiang Y.-T."/>
            <person name="Yu X."/>
            <person name="Hao Y."/>
            <person name="Huang J."/>
            <person name="Zhao X.-W."/>
            <person name="Ke S."/>
            <person name="Chen Y.-Y."/>
            <person name="Wu W.-L."/>
            <person name="Hsu J.-L."/>
            <person name="Lin Y.-F."/>
            <person name="Huang M.-D."/>
            <person name="Li C.-Y."/>
            <person name="Huang L."/>
            <person name="Wang Z.-W."/>
            <person name="Zhao X."/>
            <person name="Zhong W.-Y."/>
            <person name="Peng D.-H."/>
            <person name="Ahmad S."/>
            <person name="Lan S."/>
            <person name="Zhang J.-S."/>
            <person name="Tsai W.-C."/>
            <person name="Van De Peer Y."/>
            <person name="Liu Z.-J."/>
        </authorList>
    </citation>
    <scope>NUCLEOTIDE SEQUENCE</scope>
    <source>
        <strain evidence="8">CP</strain>
        <tissue evidence="8">Leaves</tissue>
    </source>
</reference>
<keyword evidence="5" id="KW-0539">Nucleus</keyword>
<dbReference type="GO" id="GO:0003677">
    <property type="term" value="F:DNA binding"/>
    <property type="evidence" value="ECO:0007669"/>
    <property type="project" value="UniProtKB-KW"/>
</dbReference>
<accession>A0AAV9CHD2</accession>
<dbReference type="SUPFAM" id="SSF54171">
    <property type="entry name" value="DNA-binding domain"/>
    <property type="match status" value="1"/>
</dbReference>
<dbReference type="Pfam" id="PF00847">
    <property type="entry name" value="AP2"/>
    <property type="match status" value="1"/>
</dbReference>
<keyword evidence="2" id="KW-0805">Transcription regulation</keyword>
<dbReference type="PROSITE" id="PS51032">
    <property type="entry name" value="AP2_ERF"/>
    <property type="match status" value="1"/>
</dbReference>
<comment type="caution">
    <text evidence="8">The sequence shown here is derived from an EMBL/GenBank/DDBJ whole genome shotgun (WGS) entry which is preliminary data.</text>
</comment>
<reference evidence="8" key="1">
    <citation type="journal article" date="2023" name="Nat. Commun.">
        <title>Diploid and tetraploid genomes of Acorus and the evolution of monocots.</title>
        <authorList>
            <person name="Ma L."/>
            <person name="Liu K.W."/>
            <person name="Li Z."/>
            <person name="Hsiao Y.Y."/>
            <person name="Qi Y."/>
            <person name="Fu T."/>
            <person name="Tang G.D."/>
            <person name="Zhang D."/>
            <person name="Sun W.H."/>
            <person name="Liu D.K."/>
            <person name="Li Y."/>
            <person name="Chen G.Z."/>
            <person name="Liu X.D."/>
            <person name="Liao X.Y."/>
            <person name="Jiang Y.T."/>
            <person name="Yu X."/>
            <person name="Hao Y."/>
            <person name="Huang J."/>
            <person name="Zhao X.W."/>
            <person name="Ke S."/>
            <person name="Chen Y.Y."/>
            <person name="Wu W.L."/>
            <person name="Hsu J.L."/>
            <person name="Lin Y.F."/>
            <person name="Huang M.D."/>
            <person name="Li C.Y."/>
            <person name="Huang L."/>
            <person name="Wang Z.W."/>
            <person name="Zhao X."/>
            <person name="Zhong W.Y."/>
            <person name="Peng D.H."/>
            <person name="Ahmad S."/>
            <person name="Lan S."/>
            <person name="Zhang J.S."/>
            <person name="Tsai W.C."/>
            <person name="Van de Peer Y."/>
            <person name="Liu Z.J."/>
        </authorList>
    </citation>
    <scope>NUCLEOTIDE SEQUENCE</scope>
    <source>
        <strain evidence="8">CP</strain>
    </source>
</reference>
<gene>
    <name evidence="8" type="primary">ERF12</name>
    <name evidence="8" type="ORF">QJS10_CPB19g01131</name>
</gene>
<name>A0AAV9CHD2_ACOCL</name>
<keyword evidence="4" id="KW-0804">Transcription</keyword>
<evidence type="ECO:0000256" key="2">
    <source>
        <dbReference type="ARBA" id="ARBA00023015"/>
    </source>
</evidence>
<dbReference type="EMBL" id="JAUJYO010000019">
    <property type="protein sequence ID" value="KAK1288340.1"/>
    <property type="molecule type" value="Genomic_DNA"/>
</dbReference>
<dbReference type="InterPro" id="IPR001471">
    <property type="entry name" value="AP2/ERF_dom"/>
</dbReference>
<dbReference type="Gene3D" id="3.30.730.10">
    <property type="entry name" value="AP2/ERF domain"/>
    <property type="match status" value="1"/>
</dbReference>
<feature type="region of interest" description="Disordered" evidence="6">
    <location>
        <begin position="1"/>
        <end position="33"/>
    </location>
</feature>
<feature type="compositionally biased region" description="Acidic residues" evidence="6">
    <location>
        <begin position="1"/>
        <end position="11"/>
    </location>
</feature>
<evidence type="ECO:0000313" key="9">
    <source>
        <dbReference type="Proteomes" id="UP001180020"/>
    </source>
</evidence>
<dbReference type="PRINTS" id="PR00367">
    <property type="entry name" value="ETHRSPELEMNT"/>
</dbReference>
<keyword evidence="3" id="KW-0238">DNA-binding</keyword>
<dbReference type="PANTHER" id="PTHR31677:SF157">
    <property type="entry name" value="AP2_ERF DOMAIN-CONTAINING PROTEIN"/>
    <property type="match status" value="1"/>
</dbReference>
<feature type="compositionally biased region" description="Basic and acidic residues" evidence="6">
    <location>
        <begin position="12"/>
        <end position="24"/>
    </location>
</feature>
<dbReference type="SMART" id="SM00380">
    <property type="entry name" value="AP2"/>
    <property type="match status" value="1"/>
</dbReference>